<dbReference type="SMART" id="SM00064">
    <property type="entry name" value="FYVE"/>
    <property type="match status" value="1"/>
</dbReference>
<evidence type="ECO:0000256" key="1">
    <source>
        <dbReference type="ARBA" id="ARBA00022723"/>
    </source>
</evidence>
<keyword evidence="8" id="KW-1185">Reference proteome</keyword>
<sequence>MDRRCYGCASKFTVFKKECGCKGCGRSFCSGCLTFSAIVPRCGNTKQKVCKQCYEEITSGVSQKNNMAKWSPPENYKKRVAALEGKQNQLGSSQQGSVRAPTVSGPRYENLAKEDRAIAERLEKLRQDTKPKSVPSLSEMESRLAALKNNPLKPVPSTQEMEDRLAVLQGRTPPSKNPTPVHQPPDNRTQAQKVDDLLTQLTEEVAIDENYIPRAPSEGCCHFHLLLSSILTYWSWNLGLSSFCHARVLNMYILIVSPHSLNDLNRGSEESEWKSYAMDLDPKQLEEEKNRLLVEAASELREENTRKEKILEVAKRLAVLQGKDPNTVTLKEYTLPDSDEEMDEEAIQRVLQQVSGVPFLIITIAQHIVLYKLRLY</sequence>
<accession>A0A6P8RWS0</accession>
<feature type="region of interest" description="Disordered" evidence="6">
    <location>
        <begin position="170"/>
        <end position="189"/>
    </location>
</feature>
<dbReference type="CDD" id="cd15749">
    <property type="entry name" value="FYVE_ZFY19"/>
    <property type="match status" value="1"/>
</dbReference>
<dbReference type="PROSITE" id="PS50178">
    <property type="entry name" value="ZF_FYVE"/>
    <property type="match status" value="1"/>
</dbReference>
<dbReference type="RefSeq" id="XP_033809141.1">
    <property type="nucleotide sequence ID" value="XM_033953250.1"/>
</dbReference>
<keyword evidence="2 4" id="KW-0863">Zinc-finger</keyword>
<name>A0A6P8RWS0_GEOSA</name>
<organism evidence="8 9">
    <name type="scientific">Geotrypetes seraphini</name>
    <name type="common">Gaboon caecilian</name>
    <name type="synonym">Caecilia seraphini</name>
    <dbReference type="NCBI Taxonomy" id="260995"/>
    <lineage>
        <taxon>Eukaryota</taxon>
        <taxon>Metazoa</taxon>
        <taxon>Chordata</taxon>
        <taxon>Craniata</taxon>
        <taxon>Vertebrata</taxon>
        <taxon>Euteleostomi</taxon>
        <taxon>Amphibia</taxon>
        <taxon>Gymnophiona</taxon>
        <taxon>Geotrypetes</taxon>
    </lineage>
</organism>
<keyword evidence="3" id="KW-0862">Zinc</keyword>
<protein>
    <submittedName>
        <fullName evidence="9">Abscission/NoCut checkpoint regulator</fullName>
    </submittedName>
</protein>
<evidence type="ECO:0000256" key="5">
    <source>
        <dbReference type="SAM" id="Coils"/>
    </source>
</evidence>
<dbReference type="InterPro" id="IPR013083">
    <property type="entry name" value="Znf_RING/FYVE/PHD"/>
</dbReference>
<dbReference type="GO" id="GO:0030496">
    <property type="term" value="C:midbody"/>
    <property type="evidence" value="ECO:0007669"/>
    <property type="project" value="TreeGrafter"/>
</dbReference>
<dbReference type="CTD" id="84936"/>
<dbReference type="InterPro" id="IPR011011">
    <property type="entry name" value="Znf_FYVE_PHD"/>
</dbReference>
<keyword evidence="5" id="KW-0175">Coiled coil</keyword>
<dbReference type="PANTHER" id="PTHR46603">
    <property type="entry name" value="ABSCISSION/NOCUT CHECKPOINT REGULATOR"/>
    <property type="match status" value="1"/>
</dbReference>
<dbReference type="GO" id="GO:0032266">
    <property type="term" value="F:phosphatidylinositol-3-phosphate binding"/>
    <property type="evidence" value="ECO:0007669"/>
    <property type="project" value="TreeGrafter"/>
</dbReference>
<dbReference type="GeneID" id="117364238"/>
<dbReference type="GO" id="GO:0005813">
    <property type="term" value="C:centrosome"/>
    <property type="evidence" value="ECO:0007669"/>
    <property type="project" value="TreeGrafter"/>
</dbReference>
<gene>
    <name evidence="9" type="primary">ZFYVE19</name>
</gene>
<dbReference type="SUPFAM" id="SSF57903">
    <property type="entry name" value="FYVE/PHD zinc finger"/>
    <property type="match status" value="1"/>
</dbReference>
<dbReference type="AlphaFoldDB" id="A0A6P8RWS0"/>
<dbReference type="InterPro" id="IPR000306">
    <property type="entry name" value="Znf_FYVE"/>
</dbReference>
<feature type="domain" description="FYVE-type" evidence="7">
    <location>
        <begin position="1"/>
        <end position="58"/>
    </location>
</feature>
<evidence type="ECO:0000256" key="3">
    <source>
        <dbReference type="ARBA" id="ARBA00022833"/>
    </source>
</evidence>
<dbReference type="OrthoDB" id="5407799at2759"/>
<evidence type="ECO:0000313" key="8">
    <source>
        <dbReference type="Proteomes" id="UP000515159"/>
    </source>
</evidence>
<dbReference type="InterPro" id="IPR017455">
    <property type="entry name" value="Znf_FYVE-rel"/>
</dbReference>
<keyword evidence="1" id="KW-0479">Metal-binding</keyword>
<dbReference type="GO" id="GO:0044878">
    <property type="term" value="P:mitotic cytokinesis checkpoint signaling"/>
    <property type="evidence" value="ECO:0007669"/>
    <property type="project" value="TreeGrafter"/>
</dbReference>
<dbReference type="InParanoid" id="A0A6P8RWS0"/>
<dbReference type="GO" id="GO:0009838">
    <property type="term" value="P:abscission"/>
    <property type="evidence" value="ECO:0007669"/>
    <property type="project" value="TreeGrafter"/>
</dbReference>
<dbReference type="FunCoup" id="A0A6P8RWS0">
    <property type="interactions" value="152"/>
</dbReference>
<evidence type="ECO:0000313" key="9">
    <source>
        <dbReference type="RefSeq" id="XP_033809141.1"/>
    </source>
</evidence>
<feature type="coiled-coil region" evidence="5">
    <location>
        <begin position="283"/>
        <end position="317"/>
    </location>
</feature>
<dbReference type="PANTHER" id="PTHR46603:SF1">
    <property type="entry name" value="ABSCISSION_NOCUT CHECKPOINT REGULATOR"/>
    <property type="match status" value="1"/>
</dbReference>
<dbReference type="FunFam" id="3.30.40.10:FF:000701">
    <property type="entry name" value="Zinc finger FYVE-type containing 19"/>
    <property type="match status" value="1"/>
</dbReference>
<dbReference type="GO" id="GO:0032154">
    <property type="term" value="C:cleavage furrow"/>
    <property type="evidence" value="ECO:0007669"/>
    <property type="project" value="TreeGrafter"/>
</dbReference>
<proteinExistence type="predicted"/>
<dbReference type="Pfam" id="PF01363">
    <property type="entry name" value="FYVE"/>
    <property type="match status" value="1"/>
</dbReference>
<dbReference type="Proteomes" id="UP000515159">
    <property type="component" value="Chromosome 7"/>
</dbReference>
<evidence type="ECO:0000256" key="6">
    <source>
        <dbReference type="SAM" id="MobiDB-lite"/>
    </source>
</evidence>
<dbReference type="Gene3D" id="3.30.40.10">
    <property type="entry name" value="Zinc/RING finger domain, C3HC4 (zinc finger)"/>
    <property type="match status" value="1"/>
</dbReference>
<evidence type="ECO:0000259" key="7">
    <source>
        <dbReference type="PROSITE" id="PS50178"/>
    </source>
</evidence>
<dbReference type="KEGG" id="gsh:117364238"/>
<evidence type="ECO:0000256" key="2">
    <source>
        <dbReference type="ARBA" id="ARBA00022771"/>
    </source>
</evidence>
<reference evidence="9" key="1">
    <citation type="submission" date="2025-08" db="UniProtKB">
        <authorList>
            <consortium name="RefSeq"/>
        </authorList>
    </citation>
    <scope>IDENTIFICATION</scope>
</reference>
<evidence type="ECO:0000256" key="4">
    <source>
        <dbReference type="PROSITE-ProRule" id="PRU00091"/>
    </source>
</evidence>
<dbReference type="GO" id="GO:0008270">
    <property type="term" value="F:zinc ion binding"/>
    <property type="evidence" value="ECO:0007669"/>
    <property type="project" value="UniProtKB-KW"/>
</dbReference>